<evidence type="ECO:0000256" key="1">
    <source>
        <dbReference type="SAM" id="MobiDB-lite"/>
    </source>
</evidence>
<feature type="region of interest" description="Disordered" evidence="1">
    <location>
        <begin position="1"/>
        <end position="22"/>
    </location>
</feature>
<comment type="caution">
    <text evidence="2">The sequence shown here is derived from an EMBL/GenBank/DDBJ whole genome shotgun (WGS) entry which is preliminary data.</text>
</comment>
<organism evidence="2">
    <name type="scientific">marine sediment metagenome</name>
    <dbReference type="NCBI Taxonomy" id="412755"/>
    <lineage>
        <taxon>unclassified sequences</taxon>
        <taxon>metagenomes</taxon>
        <taxon>ecological metagenomes</taxon>
    </lineage>
</organism>
<dbReference type="AlphaFoldDB" id="A0A0F9T007"/>
<proteinExistence type="predicted"/>
<evidence type="ECO:0000313" key="2">
    <source>
        <dbReference type="EMBL" id="KKN74535.1"/>
    </source>
</evidence>
<feature type="compositionally biased region" description="Low complexity" evidence="1">
    <location>
        <begin position="8"/>
        <end position="22"/>
    </location>
</feature>
<accession>A0A0F9T007</accession>
<protein>
    <submittedName>
        <fullName evidence="2">Uncharacterized protein</fullName>
    </submittedName>
</protein>
<dbReference type="EMBL" id="LAZR01000324">
    <property type="protein sequence ID" value="KKN74535.1"/>
    <property type="molecule type" value="Genomic_DNA"/>
</dbReference>
<name>A0A0F9T007_9ZZZZ</name>
<reference evidence="2" key="1">
    <citation type="journal article" date="2015" name="Nature">
        <title>Complex archaea that bridge the gap between prokaryotes and eukaryotes.</title>
        <authorList>
            <person name="Spang A."/>
            <person name="Saw J.H."/>
            <person name="Jorgensen S.L."/>
            <person name="Zaremba-Niedzwiedzka K."/>
            <person name="Martijn J."/>
            <person name="Lind A.E."/>
            <person name="van Eijk R."/>
            <person name="Schleper C."/>
            <person name="Guy L."/>
            <person name="Ettema T.J."/>
        </authorList>
    </citation>
    <scope>NUCLEOTIDE SEQUENCE</scope>
</reference>
<sequence>MSGGGGEPQQSTSTTTQQLSPEQRAILEPLIPIFTEFGQTPLQQFPGSQVVPFNPTELASQEQARGAATAAAGPIGQANLFSQFLQGPALFPESNPALRANIEAAIRPLTESFTQSILPNIRTAENLAGQVGGSRGGLAEQSATNALLRQIGETSQGLVGQNFENALRVGAQSLAFTPSLLSSSLFPAQTLAGVGGAERALTEAELFEQAQRFGAEQLAEFAPAAAAANIAVGLPGGSTTSVGTVTGGGGTSPFQGFISGGALGTAMFPSNPAVGGGVGALAGLLLSQF</sequence>
<gene>
    <name evidence="2" type="ORF">LCGC14_0389520</name>
</gene>